<gene>
    <name evidence="2" type="ORF">B0H16DRAFT_1700229</name>
</gene>
<feature type="compositionally biased region" description="Acidic residues" evidence="1">
    <location>
        <begin position="28"/>
        <end position="49"/>
    </location>
</feature>
<feature type="region of interest" description="Disordered" evidence="1">
    <location>
        <begin position="26"/>
        <end position="125"/>
    </location>
</feature>
<dbReference type="AlphaFoldDB" id="A0AAD7HFC4"/>
<comment type="caution">
    <text evidence="2">The sequence shown here is derived from an EMBL/GenBank/DDBJ whole genome shotgun (WGS) entry which is preliminary data.</text>
</comment>
<dbReference type="Proteomes" id="UP001215598">
    <property type="component" value="Unassembled WGS sequence"/>
</dbReference>
<reference evidence="2" key="1">
    <citation type="submission" date="2023-03" db="EMBL/GenBank/DDBJ databases">
        <title>Massive genome expansion in bonnet fungi (Mycena s.s.) driven by repeated elements and novel gene families across ecological guilds.</title>
        <authorList>
            <consortium name="Lawrence Berkeley National Laboratory"/>
            <person name="Harder C.B."/>
            <person name="Miyauchi S."/>
            <person name="Viragh M."/>
            <person name="Kuo A."/>
            <person name="Thoen E."/>
            <person name="Andreopoulos B."/>
            <person name="Lu D."/>
            <person name="Skrede I."/>
            <person name="Drula E."/>
            <person name="Henrissat B."/>
            <person name="Morin E."/>
            <person name="Kohler A."/>
            <person name="Barry K."/>
            <person name="LaButti K."/>
            <person name="Morin E."/>
            <person name="Salamov A."/>
            <person name="Lipzen A."/>
            <person name="Mereny Z."/>
            <person name="Hegedus B."/>
            <person name="Baldrian P."/>
            <person name="Stursova M."/>
            <person name="Weitz H."/>
            <person name="Taylor A."/>
            <person name="Grigoriev I.V."/>
            <person name="Nagy L.G."/>
            <person name="Martin F."/>
            <person name="Kauserud H."/>
        </authorList>
    </citation>
    <scope>NUCLEOTIDE SEQUENCE</scope>
    <source>
        <strain evidence="2">CBHHK182m</strain>
    </source>
</reference>
<evidence type="ECO:0000256" key="1">
    <source>
        <dbReference type="SAM" id="MobiDB-lite"/>
    </source>
</evidence>
<feature type="compositionally biased region" description="Acidic residues" evidence="1">
    <location>
        <begin position="102"/>
        <end position="124"/>
    </location>
</feature>
<sequence length="174" mass="18928">MSTPCRSNRTAARKITKSIAKIAAQDLDGSDDEDLDITMVDPDDDEANEDSEKGFHNLGDVAGGERGAPGPPQLAESRQSSGRSGGPERSDCLFFEYVDNSDGVDNEKEESDDEEEDDEDDDEPVVVPAKWKHGEGKKIIGIYSILAVSGSHNHPIYFRKSPSCPRNYGDHCGV</sequence>
<protein>
    <submittedName>
        <fullName evidence="2">Uncharacterized protein</fullName>
    </submittedName>
</protein>
<keyword evidence="3" id="KW-1185">Reference proteome</keyword>
<dbReference type="EMBL" id="JARKIB010000251">
    <property type="protein sequence ID" value="KAJ7719508.1"/>
    <property type="molecule type" value="Genomic_DNA"/>
</dbReference>
<accession>A0AAD7HFC4</accession>
<evidence type="ECO:0000313" key="3">
    <source>
        <dbReference type="Proteomes" id="UP001215598"/>
    </source>
</evidence>
<evidence type="ECO:0000313" key="2">
    <source>
        <dbReference type="EMBL" id="KAJ7719508.1"/>
    </source>
</evidence>
<name>A0AAD7HFC4_9AGAR</name>
<organism evidence="2 3">
    <name type="scientific">Mycena metata</name>
    <dbReference type="NCBI Taxonomy" id="1033252"/>
    <lineage>
        <taxon>Eukaryota</taxon>
        <taxon>Fungi</taxon>
        <taxon>Dikarya</taxon>
        <taxon>Basidiomycota</taxon>
        <taxon>Agaricomycotina</taxon>
        <taxon>Agaricomycetes</taxon>
        <taxon>Agaricomycetidae</taxon>
        <taxon>Agaricales</taxon>
        <taxon>Marasmiineae</taxon>
        <taxon>Mycenaceae</taxon>
        <taxon>Mycena</taxon>
    </lineage>
</organism>
<proteinExistence type="predicted"/>